<dbReference type="Proteomes" id="UP001212841">
    <property type="component" value="Unassembled WGS sequence"/>
</dbReference>
<proteinExistence type="predicted"/>
<reference evidence="2" key="1">
    <citation type="submission" date="2020-05" db="EMBL/GenBank/DDBJ databases">
        <title>Phylogenomic resolution of chytrid fungi.</title>
        <authorList>
            <person name="Stajich J.E."/>
            <person name="Amses K."/>
            <person name="Simmons R."/>
            <person name="Seto K."/>
            <person name="Myers J."/>
            <person name="Bonds A."/>
            <person name="Quandt C.A."/>
            <person name="Barry K."/>
            <person name="Liu P."/>
            <person name="Grigoriev I."/>
            <person name="Longcore J.E."/>
            <person name="James T.Y."/>
        </authorList>
    </citation>
    <scope>NUCLEOTIDE SEQUENCE</scope>
    <source>
        <strain evidence="2">JEL0318</strain>
    </source>
</reference>
<name>A0AAD5S176_9FUNG</name>
<evidence type="ECO:0000313" key="3">
    <source>
        <dbReference type="Proteomes" id="UP001212841"/>
    </source>
</evidence>
<dbReference type="EMBL" id="JADGJD010002849">
    <property type="protein sequence ID" value="KAJ3027835.1"/>
    <property type="molecule type" value="Genomic_DNA"/>
</dbReference>
<gene>
    <name evidence="2" type="ORF">HK097_006071</name>
</gene>
<organism evidence="2 3">
    <name type="scientific">Rhizophlyctis rosea</name>
    <dbReference type="NCBI Taxonomy" id="64517"/>
    <lineage>
        <taxon>Eukaryota</taxon>
        <taxon>Fungi</taxon>
        <taxon>Fungi incertae sedis</taxon>
        <taxon>Chytridiomycota</taxon>
        <taxon>Chytridiomycota incertae sedis</taxon>
        <taxon>Chytridiomycetes</taxon>
        <taxon>Rhizophlyctidales</taxon>
        <taxon>Rhizophlyctidaceae</taxon>
        <taxon>Rhizophlyctis</taxon>
    </lineage>
</organism>
<evidence type="ECO:0000313" key="2">
    <source>
        <dbReference type="EMBL" id="KAJ3027835.1"/>
    </source>
</evidence>
<keyword evidence="1" id="KW-0175">Coiled coil</keyword>
<protein>
    <submittedName>
        <fullName evidence="2">Uncharacterized protein</fullName>
    </submittedName>
</protein>
<accession>A0AAD5S176</accession>
<comment type="caution">
    <text evidence="2">The sequence shown here is derived from an EMBL/GenBank/DDBJ whole genome shotgun (WGS) entry which is preliminary data.</text>
</comment>
<evidence type="ECO:0000256" key="1">
    <source>
        <dbReference type="SAM" id="Coils"/>
    </source>
</evidence>
<feature type="coiled-coil region" evidence="1">
    <location>
        <begin position="26"/>
        <end position="74"/>
    </location>
</feature>
<feature type="non-terminal residue" evidence="2">
    <location>
        <position position="324"/>
    </location>
</feature>
<keyword evidence="3" id="KW-1185">Reference proteome</keyword>
<dbReference type="AlphaFoldDB" id="A0AAD5S176"/>
<sequence length="324" mass="32898">MIICNISVSGKGIQKVGSVISLTPDLEEKMDEIDDMKDTLDNTVDKLDDAVGDITDLTSNVENLANNLASVAENVMSTAAQIGTAAAAGAVGGGVSSGLALTAAGKLAKDGVQNLISANAAKVIGGGLAAASLAGILGGLLGSLSGRKTYNTYIIGDQGISNSGVPEGGTEPVWGYSISQGFNWDPIKYPNKQTSPMTIGGMLGTSLANTFLPSTSPYTGQVTIRGGLGVDGAIYSSGDIFMQANQKVASESFVTTRGYITSSNLTGYATESYVNGRDFITSSALTPYLTSSTAATTYQPIVTAGTGLTKSGNTISVNASQTLT</sequence>